<evidence type="ECO:0000313" key="2">
    <source>
        <dbReference type="Proteomes" id="UP000887574"/>
    </source>
</evidence>
<dbReference type="WBParaSite" id="jg2530.2">
    <property type="protein sequence ID" value="jg2530.2"/>
    <property type="gene ID" value="jg2530"/>
</dbReference>
<dbReference type="Pfam" id="PF00646">
    <property type="entry name" value="F-box"/>
    <property type="match status" value="1"/>
</dbReference>
<proteinExistence type="predicted"/>
<dbReference type="SUPFAM" id="SSF52047">
    <property type="entry name" value="RNI-like"/>
    <property type="match status" value="1"/>
</dbReference>
<dbReference type="SUPFAM" id="SSF81383">
    <property type="entry name" value="F-box domain"/>
    <property type="match status" value="1"/>
</dbReference>
<dbReference type="InterPro" id="IPR032675">
    <property type="entry name" value="LRR_dom_sf"/>
</dbReference>
<name>A0A915E2Z2_9BILA</name>
<protein>
    <submittedName>
        <fullName evidence="3">F-box domain-containing protein</fullName>
    </submittedName>
</protein>
<dbReference type="InterPro" id="IPR001810">
    <property type="entry name" value="F-box_dom"/>
</dbReference>
<keyword evidence="2" id="KW-1185">Reference proteome</keyword>
<dbReference type="PANTHER" id="PTHR38926:SF5">
    <property type="entry name" value="F-BOX AND LEUCINE-RICH REPEAT PROTEIN 6"/>
    <property type="match status" value="1"/>
</dbReference>
<dbReference type="Proteomes" id="UP000887574">
    <property type="component" value="Unplaced"/>
</dbReference>
<feature type="domain" description="F-box" evidence="1">
    <location>
        <begin position="44"/>
        <end position="84"/>
    </location>
</feature>
<dbReference type="InterPro" id="IPR036047">
    <property type="entry name" value="F-box-like_dom_sf"/>
</dbReference>
<dbReference type="PANTHER" id="PTHR38926">
    <property type="entry name" value="F-BOX DOMAIN CONTAINING PROTEIN, EXPRESSED"/>
    <property type="match status" value="1"/>
</dbReference>
<dbReference type="Gene3D" id="3.80.10.10">
    <property type="entry name" value="Ribonuclease Inhibitor"/>
    <property type="match status" value="1"/>
</dbReference>
<accession>A0A915E2Z2</accession>
<evidence type="ECO:0000313" key="3">
    <source>
        <dbReference type="WBParaSite" id="jg2530.2"/>
    </source>
</evidence>
<sequence length="409" mass="47829">MGKRKRNSQKVISADIPKKYKRTSSVCGALASTSSSLCMKDYINRLANDELAIIFQNISFLDRLNAELVCKRWKKVAMNPKCWSNFREISFSEFYSVKKDVISKDSKLARSFIENHLYGVCNTRVRFHISIDKLTYLFKRCDKFIKELNFDRLSHSALFNPESTFFDHIMPSLKSFKQLFSGCFWSYASEGLNLLLKQSTHLEYFRIQECHIRFHSHRSVDCSNLVIVAASNCNQLITLVLRDWYNVFGYDEQMFEAIAQIKTLQHFLMDWQNYAQLQEVDLMILQLISKHCQQLNYLDLTLVDCDVVANKDLFAFFTEIPCLFIGCKHRNCSTFPTLLAELLEQRACSTTLKTKNHLFWTDECDYDRICQAMDKIHNGKQNLGYSTEKKIFDPHPCYAFKPWLFALSN</sequence>
<organism evidence="2 3">
    <name type="scientific">Ditylenchus dipsaci</name>
    <dbReference type="NCBI Taxonomy" id="166011"/>
    <lineage>
        <taxon>Eukaryota</taxon>
        <taxon>Metazoa</taxon>
        <taxon>Ecdysozoa</taxon>
        <taxon>Nematoda</taxon>
        <taxon>Chromadorea</taxon>
        <taxon>Rhabditida</taxon>
        <taxon>Tylenchina</taxon>
        <taxon>Tylenchomorpha</taxon>
        <taxon>Sphaerularioidea</taxon>
        <taxon>Anguinidae</taxon>
        <taxon>Anguininae</taxon>
        <taxon>Ditylenchus</taxon>
    </lineage>
</organism>
<dbReference type="AlphaFoldDB" id="A0A915E2Z2"/>
<evidence type="ECO:0000259" key="1">
    <source>
        <dbReference type="Pfam" id="PF00646"/>
    </source>
</evidence>
<reference evidence="3" key="1">
    <citation type="submission" date="2022-11" db="UniProtKB">
        <authorList>
            <consortium name="WormBaseParasite"/>
        </authorList>
    </citation>
    <scope>IDENTIFICATION</scope>
</reference>